<proteinExistence type="inferred from homology"/>
<protein>
    <submittedName>
        <fullName evidence="5">Xylulose kinase</fullName>
        <ecNumber evidence="5">2.7.1.17</ecNumber>
    </submittedName>
</protein>
<accession>A0A380BXT4</accession>
<dbReference type="PANTHER" id="PTHR43095">
    <property type="entry name" value="SUGAR KINASE"/>
    <property type="match status" value="1"/>
</dbReference>
<sequence length="503" mass="55379">MQSVALASYKCMLLLGIDLGTSSIKVSVVSADTQEIIVSVSYPEQEAEILSPQAGWAEQSPEVWWDYTIKAVLKAHDSKKYDPREIKAIGLSYQMHGLIVVDKEDKVLRNAIIWCDSRSVAIGERAWEEMGRAETLRQHLNSPGNFTASKLAWIKNNEPHIYNRVSKILLPGDFLTMKLTGEINTTVSALSEGIFWNFDENDVSTAILNYFGFDRALIPDINPVFSHHGTVRPEIAALLHLSGDTVVSYKAGDQPNNALSLNVLNAGEVAATAGTSGVIYAVSDKLTYDPQSRVNTFAHVNYLPDDIKTGILLCINGTGIQNSWIRKMVGAELSYNDLNALGQQAPAGSKGLKIFPFGNGAERMLNNKLVHSHIRQIDFNKHGKAEIVRASQEGIAFAFRYGLDILRENGLYPSIIRAGYANLFLSPLFCDSFVNVTDTPVELFNNDGSVGAALGAGIGVGYYTEAKEAFQHMKKIRTIEPTQAAVYEELYQEWKILLNGLDS</sequence>
<organism evidence="5 6">
    <name type="scientific">Sphingobacterium spiritivorum</name>
    <name type="common">Flavobacterium spiritivorum</name>
    <dbReference type="NCBI Taxonomy" id="258"/>
    <lineage>
        <taxon>Bacteria</taxon>
        <taxon>Pseudomonadati</taxon>
        <taxon>Bacteroidota</taxon>
        <taxon>Sphingobacteriia</taxon>
        <taxon>Sphingobacteriales</taxon>
        <taxon>Sphingobacteriaceae</taxon>
        <taxon>Sphingobacterium</taxon>
    </lineage>
</organism>
<evidence type="ECO:0000256" key="1">
    <source>
        <dbReference type="ARBA" id="ARBA00009156"/>
    </source>
</evidence>
<dbReference type="GO" id="GO:0004856">
    <property type="term" value="F:D-xylulokinase activity"/>
    <property type="evidence" value="ECO:0007669"/>
    <property type="project" value="UniProtKB-EC"/>
</dbReference>
<dbReference type="Gene3D" id="3.30.420.40">
    <property type="match status" value="2"/>
</dbReference>
<evidence type="ECO:0000256" key="3">
    <source>
        <dbReference type="ARBA" id="ARBA00022777"/>
    </source>
</evidence>
<dbReference type="InterPro" id="IPR050406">
    <property type="entry name" value="FGGY_Carb_Kinase"/>
</dbReference>
<dbReference type="EMBL" id="UGYW01000002">
    <property type="protein sequence ID" value="SUJ07844.1"/>
    <property type="molecule type" value="Genomic_DNA"/>
</dbReference>
<gene>
    <name evidence="5" type="primary">xylB</name>
    <name evidence="5" type="ORF">NCTC11388_01832</name>
</gene>
<evidence type="ECO:0000313" key="6">
    <source>
        <dbReference type="Proteomes" id="UP000254893"/>
    </source>
</evidence>
<dbReference type="EC" id="2.7.1.17" evidence="5"/>
<evidence type="ECO:0000259" key="4">
    <source>
        <dbReference type="Pfam" id="PF00370"/>
    </source>
</evidence>
<keyword evidence="3 5" id="KW-0418">Kinase</keyword>
<dbReference type="Pfam" id="PF00370">
    <property type="entry name" value="FGGY_N"/>
    <property type="match status" value="1"/>
</dbReference>
<evidence type="ECO:0000256" key="2">
    <source>
        <dbReference type="ARBA" id="ARBA00022679"/>
    </source>
</evidence>
<dbReference type="InterPro" id="IPR018484">
    <property type="entry name" value="FGGY_N"/>
</dbReference>
<name>A0A380BXT4_SPHSI</name>
<dbReference type="PANTHER" id="PTHR43095:SF5">
    <property type="entry name" value="XYLULOSE KINASE"/>
    <property type="match status" value="1"/>
</dbReference>
<dbReference type="CDD" id="cd07809">
    <property type="entry name" value="ASKHA_NBD_FGGY_BaXK-like"/>
    <property type="match status" value="1"/>
</dbReference>
<evidence type="ECO:0000313" key="5">
    <source>
        <dbReference type="EMBL" id="SUJ07844.1"/>
    </source>
</evidence>
<dbReference type="SUPFAM" id="SSF53067">
    <property type="entry name" value="Actin-like ATPase domain"/>
    <property type="match status" value="2"/>
</dbReference>
<dbReference type="PIRSF" id="PIRSF000538">
    <property type="entry name" value="GlpK"/>
    <property type="match status" value="1"/>
</dbReference>
<dbReference type="InterPro" id="IPR043129">
    <property type="entry name" value="ATPase_NBD"/>
</dbReference>
<reference evidence="5 6" key="1">
    <citation type="submission" date="2018-06" db="EMBL/GenBank/DDBJ databases">
        <authorList>
            <consortium name="Pathogen Informatics"/>
            <person name="Doyle S."/>
        </authorList>
    </citation>
    <scope>NUCLEOTIDE SEQUENCE [LARGE SCALE GENOMIC DNA]</scope>
    <source>
        <strain evidence="5 6">NCTC11388</strain>
    </source>
</reference>
<keyword evidence="2 5" id="KW-0808">Transferase</keyword>
<feature type="domain" description="Carbohydrate kinase FGGY N-terminal" evidence="4">
    <location>
        <begin position="14"/>
        <end position="256"/>
    </location>
</feature>
<dbReference type="InterPro" id="IPR000577">
    <property type="entry name" value="Carb_kinase_FGGY"/>
</dbReference>
<dbReference type="Proteomes" id="UP000254893">
    <property type="component" value="Unassembled WGS sequence"/>
</dbReference>
<comment type="similarity">
    <text evidence="1">Belongs to the FGGY kinase family.</text>
</comment>
<dbReference type="AlphaFoldDB" id="A0A380BXT4"/>